<dbReference type="RefSeq" id="WP_344915165.1">
    <property type="nucleotide sequence ID" value="NZ_BAAAYO010000014.1"/>
</dbReference>
<name>A0ABV5W001_9BACL</name>
<protein>
    <recommendedName>
        <fullName evidence="4">DUF4083 domain-containing protein</fullName>
    </recommendedName>
</protein>
<sequence>MSTGGAGFSMLSFFSSFGVLIYLVLIGLSIYCLILFIRLAHRGIKALDIYINEKKDQNRY</sequence>
<keyword evidence="1" id="KW-0472">Membrane</keyword>
<dbReference type="Proteomes" id="UP001589619">
    <property type="component" value="Unassembled WGS sequence"/>
</dbReference>
<reference evidence="2 3" key="1">
    <citation type="submission" date="2024-09" db="EMBL/GenBank/DDBJ databases">
        <authorList>
            <person name="Sun Q."/>
            <person name="Mori K."/>
        </authorList>
    </citation>
    <scope>NUCLEOTIDE SEQUENCE [LARGE SCALE GENOMIC DNA]</scope>
    <source>
        <strain evidence="2 3">JCM 12520</strain>
    </source>
</reference>
<dbReference type="EMBL" id="JBHMAG010000013">
    <property type="protein sequence ID" value="MFB9753879.1"/>
    <property type="molecule type" value="Genomic_DNA"/>
</dbReference>
<accession>A0ABV5W001</accession>
<organism evidence="2 3">
    <name type="scientific">Paenibacillus hodogayensis</name>
    <dbReference type="NCBI Taxonomy" id="279208"/>
    <lineage>
        <taxon>Bacteria</taxon>
        <taxon>Bacillati</taxon>
        <taxon>Bacillota</taxon>
        <taxon>Bacilli</taxon>
        <taxon>Bacillales</taxon>
        <taxon>Paenibacillaceae</taxon>
        <taxon>Paenibacillus</taxon>
    </lineage>
</organism>
<keyword evidence="1" id="KW-0812">Transmembrane</keyword>
<evidence type="ECO:0000256" key="1">
    <source>
        <dbReference type="SAM" id="Phobius"/>
    </source>
</evidence>
<proteinExistence type="predicted"/>
<evidence type="ECO:0000313" key="2">
    <source>
        <dbReference type="EMBL" id="MFB9753879.1"/>
    </source>
</evidence>
<keyword evidence="3" id="KW-1185">Reference proteome</keyword>
<gene>
    <name evidence="2" type="ORF">ACFFNY_20100</name>
</gene>
<evidence type="ECO:0000313" key="3">
    <source>
        <dbReference type="Proteomes" id="UP001589619"/>
    </source>
</evidence>
<comment type="caution">
    <text evidence="2">The sequence shown here is derived from an EMBL/GenBank/DDBJ whole genome shotgun (WGS) entry which is preliminary data.</text>
</comment>
<feature type="transmembrane region" description="Helical" evidence="1">
    <location>
        <begin position="12"/>
        <end position="37"/>
    </location>
</feature>
<keyword evidence="1" id="KW-1133">Transmembrane helix</keyword>
<evidence type="ECO:0008006" key="4">
    <source>
        <dbReference type="Google" id="ProtNLM"/>
    </source>
</evidence>